<dbReference type="InterPro" id="IPR050079">
    <property type="entry name" value="DEAD_box_RNA_helicase"/>
</dbReference>
<feature type="compositionally biased region" description="Basic residues" evidence="7">
    <location>
        <begin position="604"/>
        <end position="615"/>
    </location>
</feature>
<dbReference type="Pfam" id="PF00270">
    <property type="entry name" value="DEAD"/>
    <property type="match status" value="1"/>
</dbReference>
<name>A0A8B7NEC7_HYAAZ</name>
<feature type="region of interest" description="Disordered" evidence="7">
    <location>
        <begin position="32"/>
        <end position="70"/>
    </location>
</feature>
<dbReference type="SMART" id="SM00490">
    <property type="entry name" value="HELICc"/>
    <property type="match status" value="1"/>
</dbReference>
<dbReference type="Proteomes" id="UP000694843">
    <property type="component" value="Unplaced"/>
</dbReference>
<dbReference type="SMART" id="SM00487">
    <property type="entry name" value="DEXDc"/>
    <property type="match status" value="1"/>
</dbReference>
<keyword evidence="5" id="KW-0694">RNA-binding</keyword>
<dbReference type="GO" id="GO:0005524">
    <property type="term" value="F:ATP binding"/>
    <property type="evidence" value="ECO:0007669"/>
    <property type="project" value="UniProtKB-KW"/>
</dbReference>
<evidence type="ECO:0000256" key="6">
    <source>
        <dbReference type="RuleBase" id="RU000492"/>
    </source>
</evidence>
<dbReference type="PROSITE" id="PS51194">
    <property type="entry name" value="HELICASE_CTER"/>
    <property type="match status" value="1"/>
</dbReference>
<dbReference type="PANTHER" id="PTHR47959:SF1">
    <property type="entry name" value="ATP-DEPENDENT RNA HELICASE DBPA"/>
    <property type="match status" value="1"/>
</dbReference>
<feature type="compositionally biased region" description="Basic residues" evidence="7">
    <location>
        <begin position="692"/>
        <end position="706"/>
    </location>
</feature>
<dbReference type="InterPro" id="IPR014001">
    <property type="entry name" value="Helicase_ATP-bd"/>
</dbReference>
<dbReference type="SUPFAM" id="SSF52540">
    <property type="entry name" value="P-loop containing nucleoside triphosphate hydrolases"/>
    <property type="match status" value="1"/>
</dbReference>
<dbReference type="GO" id="GO:0003723">
    <property type="term" value="F:RNA binding"/>
    <property type="evidence" value="ECO:0007669"/>
    <property type="project" value="UniProtKB-KW"/>
</dbReference>
<reference evidence="11" key="1">
    <citation type="submission" date="2025-08" db="UniProtKB">
        <authorList>
            <consortium name="RefSeq"/>
        </authorList>
    </citation>
    <scope>IDENTIFICATION</scope>
    <source>
        <tissue evidence="11">Whole organism</tissue>
    </source>
</reference>
<dbReference type="InterPro" id="IPR027417">
    <property type="entry name" value="P-loop_NTPase"/>
</dbReference>
<keyword evidence="3 6" id="KW-0347">Helicase</keyword>
<evidence type="ECO:0000256" key="4">
    <source>
        <dbReference type="ARBA" id="ARBA00022840"/>
    </source>
</evidence>
<feature type="domain" description="Helicase C-terminal" evidence="9">
    <location>
        <begin position="335"/>
        <end position="485"/>
    </location>
</feature>
<dbReference type="KEGG" id="hazt:108669167"/>
<feature type="domain" description="Helicase ATP-binding" evidence="8">
    <location>
        <begin position="116"/>
        <end position="290"/>
    </location>
</feature>
<keyword evidence="1 6" id="KW-0547">Nucleotide-binding</keyword>
<dbReference type="OrthoDB" id="10413775at2759"/>
<dbReference type="RefSeq" id="XP_018011955.1">
    <property type="nucleotide sequence ID" value="XM_018156466.2"/>
</dbReference>
<dbReference type="InterPro" id="IPR044742">
    <property type="entry name" value="DEAD/DEAH_RhlB"/>
</dbReference>
<dbReference type="GeneID" id="108669167"/>
<evidence type="ECO:0000259" key="8">
    <source>
        <dbReference type="PROSITE" id="PS51192"/>
    </source>
</evidence>
<accession>A0A8B7NEC7</accession>
<dbReference type="CDD" id="cd00268">
    <property type="entry name" value="DEADc"/>
    <property type="match status" value="1"/>
</dbReference>
<comment type="similarity">
    <text evidence="6">Belongs to the DEAD box helicase family.</text>
</comment>
<protein>
    <submittedName>
        <fullName evidence="11">ATP-dependent RNA helicase HAS1</fullName>
    </submittedName>
</protein>
<gene>
    <name evidence="11" type="primary">LOC108669167</name>
</gene>
<dbReference type="PROSITE" id="PS00039">
    <property type="entry name" value="DEAD_ATP_HELICASE"/>
    <property type="match status" value="1"/>
</dbReference>
<dbReference type="PANTHER" id="PTHR47959">
    <property type="entry name" value="ATP-DEPENDENT RNA HELICASE RHLE-RELATED"/>
    <property type="match status" value="1"/>
</dbReference>
<dbReference type="Pfam" id="PF00271">
    <property type="entry name" value="Helicase_C"/>
    <property type="match status" value="1"/>
</dbReference>
<feature type="compositionally biased region" description="Basic and acidic residues" evidence="7">
    <location>
        <begin position="642"/>
        <end position="689"/>
    </location>
</feature>
<dbReference type="Gene3D" id="3.40.50.300">
    <property type="entry name" value="P-loop containing nucleotide triphosphate hydrolases"/>
    <property type="match status" value="2"/>
</dbReference>
<dbReference type="InterPro" id="IPR011545">
    <property type="entry name" value="DEAD/DEAH_box_helicase_dom"/>
</dbReference>
<feature type="region of interest" description="Disordered" evidence="7">
    <location>
        <begin position="603"/>
        <end position="706"/>
    </location>
</feature>
<dbReference type="AlphaFoldDB" id="A0A8B7NEC7"/>
<keyword evidence="2 6" id="KW-0378">Hydrolase</keyword>
<dbReference type="InterPro" id="IPR025313">
    <property type="entry name" value="SPB4-like_CTE"/>
</dbReference>
<dbReference type="GO" id="GO:0005829">
    <property type="term" value="C:cytosol"/>
    <property type="evidence" value="ECO:0007669"/>
    <property type="project" value="TreeGrafter"/>
</dbReference>
<dbReference type="GO" id="GO:0003724">
    <property type="term" value="F:RNA helicase activity"/>
    <property type="evidence" value="ECO:0007669"/>
    <property type="project" value="TreeGrafter"/>
</dbReference>
<dbReference type="OMA" id="HTYLECC"/>
<evidence type="ECO:0000313" key="10">
    <source>
        <dbReference type="Proteomes" id="UP000694843"/>
    </source>
</evidence>
<dbReference type="InterPro" id="IPR001650">
    <property type="entry name" value="Helicase_C-like"/>
</dbReference>
<evidence type="ECO:0000256" key="2">
    <source>
        <dbReference type="ARBA" id="ARBA00022801"/>
    </source>
</evidence>
<keyword evidence="4 6" id="KW-0067">ATP-binding</keyword>
<feature type="compositionally biased region" description="Basic and acidic residues" evidence="7">
    <location>
        <begin position="625"/>
        <end position="635"/>
    </location>
</feature>
<sequence length="706" mass="79029">MPEPQVECKKKISNLNLNKISNITNMKLKKLKNSLKAKNETKNTAKTKLKTSSNNPQKENVAKSRKDTSISSLDSLQVPDVGDTFESLRPHVSLKTMEGIESFGFKTMTNVQKESIPYLLAKQDVWGTARAGSGKTLAFLIPSVEMVKDCKGISCVILSPTRELIMQTSSVLEKLAAPHGLKQTAFIGGVKISTERETLKSGVNIVLATPGRLVDHIKHTSDFLLSSVKVLVIDEADRMMDIRFEEDMKTIMHHIKGKRKTPYVTMLFSATKSKKLEDLSSKILRENFKIVDLSMQSKTGASTGDKSTLKLAAEDHKTAADKLTHTYLECCIFQRFIVLYKLLSENTDKKTMVFINTCDGVNFYKRLLGLLGITVLAIQGRQGQQIRYQNYQEFVAASCGALLCTDVAARGWDIPAVDLIVQFDPPQSIQEYIHRVGRAARRVGERGEAVLFVRREELGILQELKKEGIDVHQFQGVDMYDLDYDVQTKVEGIVAEDKALQTMGTAAYRNYLTSYVVLKPQYIYDRHTIDLKELSKNFGLKFPPAFNFSRTPLSAPVKGIFHKPRKERTGLLESVKYAGGGNIFSIAPGKDLTEKILASEQKRVGKKKTNKNKKAKTTETGTKMMEVKDRARKNEMTGAKAGKLEKQTPKKEGSGGETSKLEKQPFKNGVKKERSSENDTKKRKSEEQKSAPPKKKFKKNKVVTEP</sequence>
<evidence type="ECO:0000256" key="3">
    <source>
        <dbReference type="ARBA" id="ARBA00022806"/>
    </source>
</evidence>
<dbReference type="PROSITE" id="PS51192">
    <property type="entry name" value="HELICASE_ATP_BIND_1"/>
    <property type="match status" value="1"/>
</dbReference>
<evidence type="ECO:0000256" key="1">
    <source>
        <dbReference type="ARBA" id="ARBA00022741"/>
    </source>
</evidence>
<feature type="compositionally biased region" description="Low complexity" evidence="7">
    <location>
        <begin position="44"/>
        <end position="55"/>
    </location>
</feature>
<evidence type="ECO:0000256" key="7">
    <source>
        <dbReference type="SAM" id="MobiDB-lite"/>
    </source>
</evidence>
<evidence type="ECO:0000313" key="11">
    <source>
        <dbReference type="RefSeq" id="XP_018011955.1"/>
    </source>
</evidence>
<organism evidence="10 11">
    <name type="scientific">Hyalella azteca</name>
    <name type="common">Amphipod</name>
    <dbReference type="NCBI Taxonomy" id="294128"/>
    <lineage>
        <taxon>Eukaryota</taxon>
        <taxon>Metazoa</taxon>
        <taxon>Ecdysozoa</taxon>
        <taxon>Arthropoda</taxon>
        <taxon>Crustacea</taxon>
        <taxon>Multicrustacea</taxon>
        <taxon>Malacostraca</taxon>
        <taxon>Eumalacostraca</taxon>
        <taxon>Peracarida</taxon>
        <taxon>Amphipoda</taxon>
        <taxon>Senticaudata</taxon>
        <taxon>Talitrida</taxon>
        <taxon>Talitroidea</taxon>
        <taxon>Hyalellidae</taxon>
        <taxon>Hyalella</taxon>
    </lineage>
</organism>
<dbReference type="Pfam" id="PF13959">
    <property type="entry name" value="CTE_SPB4"/>
    <property type="match status" value="1"/>
</dbReference>
<dbReference type="SMART" id="SM01178">
    <property type="entry name" value="DUF4217"/>
    <property type="match status" value="1"/>
</dbReference>
<evidence type="ECO:0000259" key="9">
    <source>
        <dbReference type="PROSITE" id="PS51194"/>
    </source>
</evidence>
<dbReference type="CDD" id="cd18787">
    <property type="entry name" value="SF2_C_DEAD"/>
    <property type="match status" value="1"/>
</dbReference>
<proteinExistence type="inferred from homology"/>
<dbReference type="GO" id="GO:0016787">
    <property type="term" value="F:hydrolase activity"/>
    <property type="evidence" value="ECO:0007669"/>
    <property type="project" value="UniProtKB-KW"/>
</dbReference>
<dbReference type="InterPro" id="IPR000629">
    <property type="entry name" value="RNA-helicase_DEAD-box_CS"/>
</dbReference>
<evidence type="ECO:0000256" key="5">
    <source>
        <dbReference type="ARBA" id="ARBA00022884"/>
    </source>
</evidence>
<keyword evidence="10" id="KW-1185">Reference proteome</keyword>